<dbReference type="Proteomes" id="UP000053841">
    <property type="component" value="Unassembled WGS sequence"/>
</dbReference>
<reference evidence="1 2" key="1">
    <citation type="journal article" date="2013" name="PLoS Genet.">
        <title>Comparative genome structure, secondary metabolite, and effector coding capacity across Cochliobolus pathogens.</title>
        <authorList>
            <person name="Condon B.J."/>
            <person name="Leng Y."/>
            <person name="Wu D."/>
            <person name="Bushley K.E."/>
            <person name="Ohm R.A."/>
            <person name="Otillar R."/>
            <person name="Martin J."/>
            <person name="Schackwitz W."/>
            <person name="Grimwood J."/>
            <person name="MohdZainudin N."/>
            <person name="Xue C."/>
            <person name="Wang R."/>
            <person name="Manning V.A."/>
            <person name="Dhillon B."/>
            <person name="Tu Z.J."/>
            <person name="Steffenson B.J."/>
            <person name="Salamov A."/>
            <person name="Sun H."/>
            <person name="Lowry S."/>
            <person name="LaButti K."/>
            <person name="Han J."/>
            <person name="Copeland A."/>
            <person name="Lindquist E."/>
            <person name="Barry K."/>
            <person name="Schmutz J."/>
            <person name="Baker S.E."/>
            <person name="Ciuffetti L.M."/>
            <person name="Grigoriev I.V."/>
            <person name="Zhong S."/>
            <person name="Turgeon B.G."/>
        </authorList>
    </citation>
    <scope>NUCLEOTIDE SEQUENCE [LARGE SCALE GENOMIC DNA]</scope>
    <source>
        <strain evidence="1 2">26-R-13</strain>
    </source>
</reference>
<dbReference type="AlphaFoldDB" id="W6YS09"/>
<accession>W6YS09</accession>
<dbReference type="OrthoDB" id="3680747at2759"/>
<dbReference type="EMBL" id="KI964544">
    <property type="protein sequence ID" value="EUC38184.1"/>
    <property type="molecule type" value="Genomic_DNA"/>
</dbReference>
<dbReference type="KEGG" id="bze:COCCADRAFT_22309"/>
<evidence type="ECO:0000313" key="1">
    <source>
        <dbReference type="EMBL" id="EUC38184.1"/>
    </source>
</evidence>
<dbReference type="GeneID" id="19145169"/>
<name>W6YS09_COCC2</name>
<proteinExistence type="predicted"/>
<gene>
    <name evidence="1" type="ORF">COCCADRAFT_22309</name>
</gene>
<organism evidence="1 2">
    <name type="scientific">Cochliobolus carbonum (strain 26-R-13)</name>
    <name type="common">Maize leaf spot fungus</name>
    <name type="synonym">Bipolaris zeicola</name>
    <dbReference type="NCBI Taxonomy" id="930089"/>
    <lineage>
        <taxon>Eukaryota</taxon>
        <taxon>Fungi</taxon>
        <taxon>Dikarya</taxon>
        <taxon>Ascomycota</taxon>
        <taxon>Pezizomycotina</taxon>
        <taxon>Dothideomycetes</taxon>
        <taxon>Pleosporomycetidae</taxon>
        <taxon>Pleosporales</taxon>
        <taxon>Pleosporineae</taxon>
        <taxon>Pleosporaceae</taxon>
        <taxon>Bipolaris</taxon>
    </lineage>
</organism>
<dbReference type="RefSeq" id="XP_007707458.1">
    <property type="nucleotide sequence ID" value="XM_007709268.1"/>
</dbReference>
<sequence length="517" mass="57464">MSPLITKLTPQYYHLHSNDNQHGRNTCQVFEFPRAGGFEESNKNIGTKGRRSAVRTIRTVPIVTAASIARAVSITREVSVAGTVCTVRAVSIPRATSGARRVSVIKTMCATRTVFAARASPACRAIFTSKAWFIAKAVCATRSFFVVKSASITRILSVARGLAITRAFSATRATCIARAGFVTRRASIAGTYFIARTVSTFRAYFIAETGPIARTMRTVGAASTRANILARADFFAARTICITRATSSIISISIAKPISLISFTRRPLFLTRLLPITHRIHLARPTTPLNPFPSPAIPSSEPLIPERYSSPAPKTTLEKLLEWPIPAPILSMLSLDNKTGEFCLTHTDLLTYLRNHREEANDANPPFLKDPDNIPSITMDLSDLLSISDPLPSIDLLPYLLIYTRCPDVTFRTRGSPIVHDRIYKFFTELVIPRRAFWTRCIAENPGIREVRIFCERERTVDIVLDPGSRWARDWNCVPWIEWEKISKVRVFTLCLGLNVNRAFGWEGHVVVGSVEG</sequence>
<evidence type="ECO:0000313" key="2">
    <source>
        <dbReference type="Proteomes" id="UP000053841"/>
    </source>
</evidence>
<keyword evidence="2" id="KW-1185">Reference proteome</keyword>
<protein>
    <submittedName>
        <fullName evidence="1">Uncharacterized protein</fullName>
    </submittedName>
</protein>
<dbReference type="HOGENOM" id="CLU_472497_0_0_1"/>